<keyword evidence="2" id="KW-0858">Xylan degradation</keyword>
<dbReference type="eggNOG" id="COG3507">
    <property type="taxonomic scope" value="Bacteria"/>
</dbReference>
<keyword evidence="2" id="KW-0624">Polysaccharide degradation</keyword>
<dbReference type="EMBL" id="JJMU01000043">
    <property type="protein sequence ID" value="KGE13726.1"/>
    <property type="molecule type" value="Genomic_DNA"/>
</dbReference>
<evidence type="ECO:0000256" key="7">
    <source>
        <dbReference type="ARBA" id="ARBA00023295"/>
    </source>
</evidence>
<dbReference type="Gene3D" id="2.60.120.260">
    <property type="entry name" value="Galactose-binding domain-like"/>
    <property type="match status" value="1"/>
</dbReference>
<sequence length="1136" mass="126084">MKILLYSCFILSVLFVHSAFAQKMATSAGVGNPVLPGYFADPTIKKIGDTYYLYATTDGNGGGFGPSQVWTSKDFVHWAIQPMNWPNTHWYWAPDMTRGYDGRYYLYYSQPVELFGAVSDTPVGPWTSLAADDKAIVPNYMIPGVITLDGQTFTDDDGKIYMFWGTWGIYPEHGCAVGLLNQDMKTFERIALIPNTVAKDFFEAPIMFKREGIYYLLYSSGHCEDHTYRVQYVKSKSGPFGPYEYPEENPILVTNEDGSIHGPGHNGVIEENGKHYIVYHRHNNPHEGGGFHRQVAADELLFDEKGNIKKVVPTHEGIGFLGNNTRPFKDLAFGKTVSASSAYSADFKPEFAVDDNNGTLWRAANNAGEAWLQIDLEKQETVQTVLLEMEYPTYAYQYTVEVSVDGKQWSMFSDQRKNDKWASPIIALGKAKARYVRLTIMNTQVVGLPRGVWNVKVYGEDIGTQTRWSSVQEMPALQQMTHGDLLMLDAAEYIAGNSLNTLENKGTLAGKWQASTAVSVKNYQGRLAFYFDGANKLQSDFAVPESMNGNAAYTVSMWVNNPEISRVEPIISWSRPGHDLTLATYGYGADKTSGVVRHGGWADMGYDDLPKANQWQHIVISFDGYMERLYVNGELVKEQNKMLFVRGDAQFTVAGLADDFFSGYLASLHVANRALTSEEIKHAFTALSKTTSALSIETADLPLGKLSSLPLYGRDLEEGTAVDAMGEVQVVDGRIGLSNKGLVIPQLGKLLAQNQYTMVLDMHDGKTWKLIVVKREKGNTICYVDSQAVSNSFLLKNGRLADDIAVWNIPVIHSLQLFSEVKSDQGIADMYDAWQEMIKAGIVRKPLVAAKPPYRINDKQLFAGIQGANHGLRYLLTYGLQKSGWSAAPHTLFDYDKQVKYVEAMAKDIFGNVSSTASFALSTEKPVNIPAEAYSFNRKDTQELPFWNGMTLPAAADSMQVDVLAADGVWRLASKDTKWGGKETLGPFLYKKLSDDFTIEVQIADVAGKSTGTRTSSEAGLMVQDAVNPSAYINNAVLTGWNLGNLVRSISSSVYKEANTGAGLDYQPYLQIQKVGALFYLRCSKDGMHWIDLPNSPFVRPDLANKMLHVGIYQVANNNQLGYGLFKAIKVWKIAL</sequence>
<accession>A0A0B8T0E1</accession>
<dbReference type="GO" id="GO:0004553">
    <property type="term" value="F:hydrolase activity, hydrolyzing O-glycosyl compounds"/>
    <property type="evidence" value="ECO:0007669"/>
    <property type="project" value="InterPro"/>
</dbReference>
<feature type="site" description="Important for catalytic activity, responsible for pKa modulation of the active site Glu and correct orientation of both the proton donor and substrate" evidence="9">
    <location>
        <position position="149"/>
    </location>
</feature>
<keyword evidence="6" id="KW-0119">Carbohydrate metabolism</keyword>
<keyword evidence="7" id="KW-0326">Glycosidase</keyword>
<dbReference type="SUPFAM" id="SSF49785">
    <property type="entry name" value="Galactose-binding domain-like"/>
    <property type="match status" value="1"/>
</dbReference>
<reference evidence="12 13" key="2">
    <citation type="journal article" date="2015" name="PLoS ONE">
        <title>Whole-Genome Optical Mapping and Finished Genome Sequence of Sphingobacterium deserti sp. nov., a New Species Isolated from the Western Desert of China.</title>
        <authorList>
            <person name="Teng C."/>
            <person name="Zhou Z."/>
            <person name="Molnar I."/>
            <person name="Li X."/>
            <person name="Tang R."/>
            <person name="Chen M."/>
            <person name="Wang L."/>
            <person name="Su S."/>
            <person name="Zhang W."/>
            <person name="Lin M."/>
        </authorList>
    </citation>
    <scope>NUCLEOTIDE SEQUENCE [LARGE SCALE GENOMIC DNA]</scope>
    <source>
        <strain evidence="13">ACCC05744</strain>
    </source>
</reference>
<evidence type="ECO:0000256" key="3">
    <source>
        <dbReference type="ARBA" id="ARBA00022729"/>
    </source>
</evidence>
<dbReference type="Pfam" id="PF04616">
    <property type="entry name" value="Glyco_hydro_43"/>
    <property type="match status" value="1"/>
</dbReference>
<dbReference type="Gene3D" id="2.115.10.20">
    <property type="entry name" value="Glycosyl hydrolase domain, family 43"/>
    <property type="match status" value="1"/>
</dbReference>
<evidence type="ECO:0000256" key="4">
    <source>
        <dbReference type="ARBA" id="ARBA00022801"/>
    </source>
</evidence>
<dbReference type="InterPro" id="IPR006710">
    <property type="entry name" value="Glyco_hydro_43"/>
</dbReference>
<evidence type="ECO:0000256" key="2">
    <source>
        <dbReference type="ARBA" id="ARBA00022651"/>
    </source>
</evidence>
<dbReference type="InterPro" id="IPR006558">
    <property type="entry name" value="LamG-like"/>
</dbReference>
<dbReference type="InterPro" id="IPR052176">
    <property type="entry name" value="Glycosyl_Hydrlase_43_Enz"/>
</dbReference>
<dbReference type="InterPro" id="IPR000421">
    <property type="entry name" value="FA58C"/>
</dbReference>
<evidence type="ECO:0000313" key="13">
    <source>
        <dbReference type="Proteomes" id="UP000031802"/>
    </source>
</evidence>
<comment type="similarity">
    <text evidence="1">Belongs to the glycosyl hydrolase 43 family.</text>
</comment>
<evidence type="ECO:0000313" key="12">
    <source>
        <dbReference type="EMBL" id="KGE13726.1"/>
    </source>
</evidence>
<dbReference type="InterPro" id="IPR013320">
    <property type="entry name" value="ConA-like_dom_sf"/>
</dbReference>
<feature type="signal peptide" evidence="10">
    <location>
        <begin position="1"/>
        <end position="21"/>
    </location>
</feature>
<dbReference type="Proteomes" id="UP000031802">
    <property type="component" value="Unassembled WGS sequence"/>
</dbReference>
<protein>
    <submittedName>
        <fullName evidence="12">Glycoside hydrolase family 43</fullName>
    </submittedName>
</protein>
<keyword evidence="4 12" id="KW-0378">Hydrolase</keyword>
<gene>
    <name evidence="12" type="ORF">DI53_2519</name>
</gene>
<proteinExistence type="inferred from homology"/>
<dbReference type="PROSITE" id="PS50022">
    <property type="entry name" value="FA58C_3"/>
    <property type="match status" value="1"/>
</dbReference>
<dbReference type="OrthoDB" id="9803461at2"/>
<dbReference type="GO" id="GO:0045493">
    <property type="term" value="P:xylan catabolic process"/>
    <property type="evidence" value="ECO:0007669"/>
    <property type="project" value="UniProtKB-KW"/>
</dbReference>
<dbReference type="SMART" id="SM00560">
    <property type="entry name" value="LamGL"/>
    <property type="match status" value="1"/>
</dbReference>
<dbReference type="SUPFAM" id="SSF49899">
    <property type="entry name" value="Concanavalin A-like lectins/glucanases"/>
    <property type="match status" value="1"/>
</dbReference>
<organism evidence="12 13">
    <name type="scientific">Sphingobacterium deserti</name>
    <dbReference type="NCBI Taxonomy" id="1229276"/>
    <lineage>
        <taxon>Bacteria</taxon>
        <taxon>Pseudomonadati</taxon>
        <taxon>Bacteroidota</taxon>
        <taxon>Sphingobacteriia</taxon>
        <taxon>Sphingobacteriales</taxon>
        <taxon>Sphingobacteriaceae</taxon>
        <taxon>Sphingobacterium</taxon>
    </lineage>
</organism>
<evidence type="ECO:0000259" key="11">
    <source>
        <dbReference type="PROSITE" id="PS50022"/>
    </source>
</evidence>
<dbReference type="InterPro" id="IPR023296">
    <property type="entry name" value="Glyco_hydro_beta-prop_sf"/>
</dbReference>
<dbReference type="PATRIC" id="fig|1229276.3.peg.2590"/>
<evidence type="ECO:0000256" key="6">
    <source>
        <dbReference type="ARBA" id="ARBA00023277"/>
    </source>
</evidence>
<dbReference type="PANTHER" id="PTHR43772">
    <property type="entry name" value="ENDO-1,4-BETA-XYLANASE"/>
    <property type="match status" value="1"/>
</dbReference>
<dbReference type="Pfam" id="PF00754">
    <property type="entry name" value="F5_F8_type_C"/>
    <property type="match status" value="1"/>
</dbReference>
<evidence type="ECO:0000256" key="10">
    <source>
        <dbReference type="SAM" id="SignalP"/>
    </source>
</evidence>
<dbReference type="PANTHER" id="PTHR43772:SF2">
    <property type="entry name" value="PUTATIVE (AFU_ORTHOLOGUE AFUA_2G04480)-RELATED"/>
    <property type="match status" value="1"/>
</dbReference>
<feature type="active site" description="Proton acceptor" evidence="8">
    <location>
        <position position="41"/>
    </location>
</feature>
<dbReference type="AlphaFoldDB" id="A0A0B8T0E1"/>
<dbReference type="STRING" id="1229276.DI53_2519"/>
<evidence type="ECO:0000256" key="5">
    <source>
        <dbReference type="ARBA" id="ARBA00023157"/>
    </source>
</evidence>
<name>A0A0B8T0E1_9SPHI</name>
<evidence type="ECO:0000256" key="9">
    <source>
        <dbReference type="PIRSR" id="PIRSR606710-2"/>
    </source>
</evidence>
<dbReference type="Pfam" id="PF13385">
    <property type="entry name" value="Laminin_G_3"/>
    <property type="match status" value="1"/>
</dbReference>
<dbReference type="CDD" id="cd18608">
    <property type="entry name" value="GH43_F5-8_typeC-like"/>
    <property type="match status" value="1"/>
</dbReference>
<feature type="chain" id="PRO_5002138507" evidence="10">
    <location>
        <begin position="22"/>
        <end position="1136"/>
    </location>
</feature>
<reference evidence="13" key="1">
    <citation type="submission" date="2014-04" db="EMBL/GenBank/DDBJ databases">
        <title>Whole-Genome optical mapping and complete genome sequence of Sphingobacterium deserti sp. nov., a new spaces isolated from desert in the west of China.</title>
        <authorList>
            <person name="Teng C."/>
            <person name="Zhou Z."/>
            <person name="Li X."/>
            <person name="Chen M."/>
            <person name="Lin M."/>
            <person name="Wang L."/>
            <person name="Su S."/>
            <person name="Zhang C."/>
            <person name="Zhang W."/>
        </authorList>
    </citation>
    <scope>NUCLEOTIDE SEQUENCE [LARGE SCALE GENOMIC DNA]</scope>
    <source>
        <strain evidence="13">ACCC05744</strain>
    </source>
</reference>
<dbReference type="SUPFAM" id="SSF75005">
    <property type="entry name" value="Arabinanase/levansucrase/invertase"/>
    <property type="match status" value="1"/>
</dbReference>
<keyword evidence="13" id="KW-1185">Reference proteome</keyword>
<dbReference type="Gene3D" id="2.60.120.200">
    <property type="match status" value="2"/>
</dbReference>
<dbReference type="InterPro" id="IPR008979">
    <property type="entry name" value="Galactose-bd-like_sf"/>
</dbReference>
<feature type="domain" description="F5/8 type C" evidence="11">
    <location>
        <begin position="313"/>
        <end position="460"/>
    </location>
</feature>
<comment type="caution">
    <text evidence="12">The sequence shown here is derived from an EMBL/GenBank/DDBJ whole genome shotgun (WGS) entry which is preliminary data.</text>
</comment>
<evidence type="ECO:0000256" key="1">
    <source>
        <dbReference type="ARBA" id="ARBA00009865"/>
    </source>
</evidence>
<keyword evidence="3 10" id="KW-0732">Signal</keyword>
<feature type="active site" description="Proton donor" evidence="8">
    <location>
        <position position="203"/>
    </location>
</feature>
<evidence type="ECO:0000256" key="8">
    <source>
        <dbReference type="PIRSR" id="PIRSR606710-1"/>
    </source>
</evidence>
<keyword evidence="5" id="KW-1015">Disulfide bond</keyword>